<evidence type="ECO:0000313" key="3">
    <source>
        <dbReference type="Proteomes" id="UP000800035"/>
    </source>
</evidence>
<organism evidence="2 3">
    <name type="scientific">Byssothecium circinans</name>
    <dbReference type="NCBI Taxonomy" id="147558"/>
    <lineage>
        <taxon>Eukaryota</taxon>
        <taxon>Fungi</taxon>
        <taxon>Dikarya</taxon>
        <taxon>Ascomycota</taxon>
        <taxon>Pezizomycotina</taxon>
        <taxon>Dothideomycetes</taxon>
        <taxon>Pleosporomycetidae</taxon>
        <taxon>Pleosporales</taxon>
        <taxon>Massarineae</taxon>
        <taxon>Massarinaceae</taxon>
        <taxon>Byssothecium</taxon>
    </lineage>
</organism>
<reference evidence="2" key="1">
    <citation type="journal article" date="2020" name="Stud. Mycol.">
        <title>101 Dothideomycetes genomes: a test case for predicting lifestyles and emergence of pathogens.</title>
        <authorList>
            <person name="Haridas S."/>
            <person name="Albert R."/>
            <person name="Binder M."/>
            <person name="Bloem J."/>
            <person name="Labutti K."/>
            <person name="Salamov A."/>
            <person name="Andreopoulos B."/>
            <person name="Baker S."/>
            <person name="Barry K."/>
            <person name="Bills G."/>
            <person name="Bluhm B."/>
            <person name="Cannon C."/>
            <person name="Castanera R."/>
            <person name="Culley D."/>
            <person name="Daum C."/>
            <person name="Ezra D."/>
            <person name="Gonzalez J."/>
            <person name="Henrissat B."/>
            <person name="Kuo A."/>
            <person name="Liang C."/>
            <person name="Lipzen A."/>
            <person name="Lutzoni F."/>
            <person name="Magnuson J."/>
            <person name="Mondo S."/>
            <person name="Nolan M."/>
            <person name="Ohm R."/>
            <person name="Pangilinan J."/>
            <person name="Park H.-J."/>
            <person name="Ramirez L."/>
            <person name="Alfaro M."/>
            <person name="Sun H."/>
            <person name="Tritt A."/>
            <person name="Yoshinaga Y."/>
            <person name="Zwiers L.-H."/>
            <person name="Turgeon B."/>
            <person name="Goodwin S."/>
            <person name="Spatafora J."/>
            <person name="Crous P."/>
            <person name="Grigoriev I."/>
        </authorList>
    </citation>
    <scope>NUCLEOTIDE SEQUENCE</scope>
    <source>
        <strain evidence="2">CBS 675.92</strain>
    </source>
</reference>
<keyword evidence="3" id="KW-1185">Reference proteome</keyword>
<protein>
    <submittedName>
        <fullName evidence="2">Uncharacterized protein</fullName>
    </submittedName>
</protein>
<name>A0A6A5TKD0_9PLEO</name>
<feature type="signal peptide" evidence="1">
    <location>
        <begin position="1"/>
        <end position="28"/>
    </location>
</feature>
<accession>A0A6A5TKD0</accession>
<dbReference type="AlphaFoldDB" id="A0A6A5TKD0"/>
<gene>
    <name evidence="2" type="ORF">CC80DRAFT_508231</name>
</gene>
<sequence length="201" mass="21322">MKESKVFFSAFAAISAAVSLAAPTPGQGFYLKIVGGNALTSGAVLRDNNTYDLGVTPAPYYSNPPYGDHPLPISVSAESATTLIVSPTNPHPGPISGHLALVQAGEWDWTLSKAYPQPGGTWNVGPGRDGAVVKESGWNFAEVNGKTVLRWALSNGKWVVVKTIITPFEGAPYERWVVHWVEGTGTTPGEQFTVDLEVSAP</sequence>
<keyword evidence="1" id="KW-0732">Signal</keyword>
<evidence type="ECO:0000313" key="2">
    <source>
        <dbReference type="EMBL" id="KAF1952179.1"/>
    </source>
</evidence>
<dbReference type="OrthoDB" id="3763177at2759"/>
<feature type="chain" id="PRO_5025454089" evidence="1">
    <location>
        <begin position="29"/>
        <end position="201"/>
    </location>
</feature>
<dbReference type="Proteomes" id="UP000800035">
    <property type="component" value="Unassembled WGS sequence"/>
</dbReference>
<evidence type="ECO:0000256" key="1">
    <source>
        <dbReference type="SAM" id="SignalP"/>
    </source>
</evidence>
<dbReference type="EMBL" id="ML977012">
    <property type="protein sequence ID" value="KAF1952179.1"/>
    <property type="molecule type" value="Genomic_DNA"/>
</dbReference>
<proteinExistence type="predicted"/>